<dbReference type="Proteomes" id="UP000285844">
    <property type="component" value="Unassembled WGS sequence"/>
</dbReference>
<dbReference type="Proteomes" id="UP000284794">
    <property type="component" value="Unassembled WGS sequence"/>
</dbReference>
<name>A0A413Z2T7_9FIRM</name>
<feature type="transmembrane region" description="Helical" evidence="1">
    <location>
        <begin position="216"/>
        <end position="239"/>
    </location>
</feature>
<protein>
    <submittedName>
        <fullName evidence="2">Uncharacterized protein</fullName>
    </submittedName>
</protein>
<gene>
    <name evidence="4" type="ORF">DW007_12230</name>
    <name evidence="3" type="ORF">DW811_14135</name>
    <name evidence="2" type="ORF">DW858_01635</name>
</gene>
<feature type="transmembrane region" description="Helical" evidence="1">
    <location>
        <begin position="92"/>
        <end position="115"/>
    </location>
</feature>
<dbReference type="EMBL" id="QSIS01000028">
    <property type="protein sequence ID" value="RHD04599.1"/>
    <property type="molecule type" value="Genomic_DNA"/>
</dbReference>
<feature type="transmembrane region" description="Helical" evidence="1">
    <location>
        <begin position="15"/>
        <end position="35"/>
    </location>
</feature>
<proteinExistence type="predicted"/>
<keyword evidence="1" id="KW-0472">Membrane</keyword>
<feature type="transmembrane region" description="Helical" evidence="1">
    <location>
        <begin position="55"/>
        <end position="72"/>
    </location>
</feature>
<keyword evidence="1" id="KW-0812">Transmembrane</keyword>
<feature type="transmembrane region" description="Helical" evidence="1">
    <location>
        <begin position="177"/>
        <end position="196"/>
    </location>
</feature>
<reference evidence="5 6" key="1">
    <citation type="submission" date="2018-08" db="EMBL/GenBank/DDBJ databases">
        <title>A genome reference for cultivated species of the human gut microbiota.</title>
        <authorList>
            <person name="Zou Y."/>
            <person name="Xue W."/>
            <person name="Luo G."/>
        </authorList>
    </citation>
    <scope>NUCLEOTIDE SEQUENCE [LARGE SCALE GENOMIC DNA]</scope>
    <source>
        <strain evidence="4 6">AF36-7BH</strain>
        <strain evidence="3 5">AM32-2AC</strain>
        <strain evidence="2 7">AM37-3BH</strain>
    </source>
</reference>
<dbReference type="Proteomes" id="UP000285201">
    <property type="component" value="Unassembled WGS sequence"/>
</dbReference>
<evidence type="ECO:0000313" key="3">
    <source>
        <dbReference type="EMBL" id="RHD04599.1"/>
    </source>
</evidence>
<accession>A0A413Z2T7</accession>
<organism evidence="2 7">
    <name type="scientific">Lachnospira eligens</name>
    <dbReference type="NCBI Taxonomy" id="39485"/>
    <lineage>
        <taxon>Bacteria</taxon>
        <taxon>Bacillati</taxon>
        <taxon>Bacillota</taxon>
        <taxon>Clostridia</taxon>
        <taxon>Lachnospirales</taxon>
        <taxon>Lachnospiraceae</taxon>
        <taxon>Lachnospira</taxon>
    </lineage>
</organism>
<evidence type="ECO:0000313" key="4">
    <source>
        <dbReference type="EMBL" id="RHL66080.1"/>
    </source>
</evidence>
<dbReference type="AlphaFoldDB" id="A0A413Z2T7"/>
<evidence type="ECO:0000313" key="2">
    <source>
        <dbReference type="EMBL" id="RHC15563.1"/>
    </source>
</evidence>
<evidence type="ECO:0000313" key="7">
    <source>
        <dbReference type="Proteomes" id="UP000285844"/>
    </source>
</evidence>
<evidence type="ECO:0000313" key="6">
    <source>
        <dbReference type="Proteomes" id="UP000285201"/>
    </source>
</evidence>
<comment type="caution">
    <text evidence="2">The sequence shown here is derived from an EMBL/GenBank/DDBJ whole genome shotgun (WGS) entry which is preliminary data.</text>
</comment>
<dbReference type="EMBL" id="QSHM01000001">
    <property type="protein sequence ID" value="RHC15563.1"/>
    <property type="molecule type" value="Genomic_DNA"/>
</dbReference>
<keyword evidence="1" id="KW-1133">Transmembrane helix</keyword>
<sequence length="249" mass="29195">MKWRIWKRPPEWKKISLYAVVILVSLFVCEFAFAARKAKGVTCVKDFIITYNYRVVPYIAIPVIMVLLISYFRRMYDDNRMVRYVNIRNFYISVIGGGIGRIVLYVVIMTVWMFIGGVVSTHGIIDNWQSKNAMAKRVYGAYLTDTKFITVFSGIFITLILMMIINMEMLMIIHRYIHSWIAGYFICIVLNLYMLVEQGNARVLKTFITYRVYQNGWRYSSLVYMAVIVAVLLMVILLMGKCDSLRRNR</sequence>
<feature type="transmembrane region" description="Helical" evidence="1">
    <location>
        <begin position="148"/>
        <end position="165"/>
    </location>
</feature>
<dbReference type="EMBL" id="QROY01000012">
    <property type="protein sequence ID" value="RHL66080.1"/>
    <property type="molecule type" value="Genomic_DNA"/>
</dbReference>
<dbReference type="RefSeq" id="WP_117913830.1">
    <property type="nucleotide sequence ID" value="NZ_DAWDTH010000005.1"/>
</dbReference>
<evidence type="ECO:0000256" key="1">
    <source>
        <dbReference type="SAM" id="Phobius"/>
    </source>
</evidence>
<evidence type="ECO:0000313" key="5">
    <source>
        <dbReference type="Proteomes" id="UP000284794"/>
    </source>
</evidence>